<dbReference type="GO" id="GO:0032259">
    <property type="term" value="P:methylation"/>
    <property type="evidence" value="ECO:0007669"/>
    <property type="project" value="UniProtKB-KW"/>
</dbReference>
<reference evidence="3 4" key="1">
    <citation type="journal article" date="2015" name="Stand. Genomic Sci.">
        <title>Genomic Encyclopedia of Bacterial and Archaeal Type Strains, Phase III: the genomes of soil and plant-associated and newly described type strains.</title>
        <authorList>
            <person name="Whitman W.B."/>
            <person name="Woyke T."/>
            <person name="Klenk H.P."/>
            <person name="Zhou Y."/>
            <person name="Lilburn T.G."/>
            <person name="Beck B.J."/>
            <person name="De Vos P."/>
            <person name="Vandamme P."/>
            <person name="Eisen J.A."/>
            <person name="Garrity G."/>
            <person name="Hugenholtz P."/>
            <person name="Kyrpides N.C."/>
        </authorList>
    </citation>
    <scope>NUCLEOTIDE SEQUENCE [LARGE SCALE GENOMIC DNA]</scope>
    <source>
        <strain evidence="3 4">A3</strain>
    </source>
</reference>
<evidence type="ECO:0000256" key="2">
    <source>
        <dbReference type="SAM" id="SignalP"/>
    </source>
</evidence>
<dbReference type="GO" id="GO:0008168">
    <property type="term" value="F:methyltransferase activity"/>
    <property type="evidence" value="ECO:0007669"/>
    <property type="project" value="UniProtKB-KW"/>
</dbReference>
<dbReference type="InterPro" id="IPR029063">
    <property type="entry name" value="SAM-dependent_MTases_sf"/>
</dbReference>
<organism evidence="3 4">
    <name type="scientific">Dokdonella fugitiva</name>
    <dbReference type="NCBI Taxonomy" id="328517"/>
    <lineage>
        <taxon>Bacteria</taxon>
        <taxon>Pseudomonadati</taxon>
        <taxon>Pseudomonadota</taxon>
        <taxon>Gammaproteobacteria</taxon>
        <taxon>Lysobacterales</taxon>
        <taxon>Rhodanobacteraceae</taxon>
        <taxon>Dokdonella</taxon>
    </lineage>
</organism>
<proteinExistence type="predicted"/>
<dbReference type="Proteomes" id="UP000294862">
    <property type="component" value="Unassembled WGS sequence"/>
</dbReference>
<dbReference type="EMBL" id="SLWQ01000001">
    <property type="protein sequence ID" value="TCO43272.1"/>
    <property type="molecule type" value="Genomic_DNA"/>
</dbReference>
<protein>
    <submittedName>
        <fullName evidence="3">Putative methyltransferase</fullName>
    </submittedName>
</protein>
<keyword evidence="3" id="KW-0489">Methyltransferase</keyword>
<dbReference type="PROSITE" id="PS51257">
    <property type="entry name" value="PROKAR_LIPOPROTEIN"/>
    <property type="match status" value="1"/>
</dbReference>
<comment type="caution">
    <text evidence="3">The sequence shown here is derived from an EMBL/GenBank/DDBJ whole genome shotgun (WGS) entry which is preliminary data.</text>
</comment>
<feature type="compositionally biased region" description="Low complexity" evidence="1">
    <location>
        <begin position="23"/>
        <end position="47"/>
    </location>
</feature>
<dbReference type="Gene3D" id="3.40.50.150">
    <property type="entry name" value="Vaccinia Virus protein VP39"/>
    <property type="match status" value="1"/>
</dbReference>
<feature type="signal peptide" evidence="2">
    <location>
        <begin position="1"/>
        <end position="24"/>
    </location>
</feature>
<gene>
    <name evidence="3" type="ORF">EV148_101693</name>
</gene>
<accession>A0A4R2IGD0</accession>
<feature type="region of interest" description="Disordered" evidence="1">
    <location>
        <begin position="22"/>
        <end position="57"/>
    </location>
</feature>
<evidence type="ECO:0000313" key="4">
    <source>
        <dbReference type="Proteomes" id="UP000294862"/>
    </source>
</evidence>
<sequence length="318" mass="33922">MNKLACLIPLALALAACGNTNEPAAPAASTPQPATPAAAPAPADQPEQPTPPQAANDLLGAKLDGILAGDWRSAANKARDQYRHPKQTLEFFGIKPGDTVIEITPGGGWYTEILAPLMKGNGTYIAAVAKPTRPDGEAASDKAKLEQRFAADAERYGEAKTVEFDGKAPVLGEPNSADVVVTFRNVHNWAVGGTAEAKFKAFFDVLKPGGVLGVTDHRAAPDADFGKIKDSGYLPQDMVVKFATDAGFRLVESSEINANPKDTKDYEKGVWTLPPTLQLGDKDKDKYLAIGESDRMTLKFVKPGADTIFRQPDQAQKH</sequence>
<keyword evidence="4" id="KW-1185">Reference proteome</keyword>
<dbReference type="AlphaFoldDB" id="A0A4R2IGD0"/>
<feature type="chain" id="PRO_5020905535" evidence="2">
    <location>
        <begin position="25"/>
        <end position="318"/>
    </location>
</feature>
<dbReference type="RefSeq" id="WP_241987957.1">
    <property type="nucleotide sequence ID" value="NZ_SLWQ01000001.1"/>
</dbReference>
<dbReference type="SUPFAM" id="SSF53335">
    <property type="entry name" value="S-adenosyl-L-methionine-dependent methyltransferases"/>
    <property type="match status" value="1"/>
</dbReference>
<evidence type="ECO:0000256" key="1">
    <source>
        <dbReference type="SAM" id="MobiDB-lite"/>
    </source>
</evidence>
<evidence type="ECO:0000313" key="3">
    <source>
        <dbReference type="EMBL" id="TCO43272.1"/>
    </source>
</evidence>
<keyword evidence="2" id="KW-0732">Signal</keyword>
<keyword evidence="3" id="KW-0808">Transferase</keyword>
<dbReference type="CDD" id="cd02440">
    <property type="entry name" value="AdoMet_MTases"/>
    <property type="match status" value="1"/>
</dbReference>
<name>A0A4R2IGD0_9GAMM</name>